<dbReference type="Gene3D" id="3.30.70.1290">
    <property type="entry name" value="Transposase IS200-like"/>
    <property type="match status" value="1"/>
</dbReference>
<dbReference type="GO" id="GO:0003677">
    <property type="term" value="F:DNA binding"/>
    <property type="evidence" value="ECO:0007669"/>
    <property type="project" value="InterPro"/>
</dbReference>
<dbReference type="PANTHER" id="PTHR34322:SF2">
    <property type="entry name" value="TRANSPOSASE IS200-LIKE DOMAIN-CONTAINING PROTEIN"/>
    <property type="match status" value="1"/>
</dbReference>
<feature type="domain" description="Transposase IS200-like" evidence="1">
    <location>
        <begin position="9"/>
        <end position="137"/>
    </location>
</feature>
<dbReference type="GO" id="GO:0006313">
    <property type="term" value="P:DNA transposition"/>
    <property type="evidence" value="ECO:0007669"/>
    <property type="project" value="InterPro"/>
</dbReference>
<evidence type="ECO:0000313" key="3">
    <source>
        <dbReference type="Proteomes" id="UP000229675"/>
    </source>
</evidence>
<dbReference type="PANTHER" id="PTHR34322">
    <property type="entry name" value="TRANSPOSASE, Y1_TNP DOMAIN-CONTAINING"/>
    <property type="match status" value="1"/>
</dbReference>
<dbReference type="EMBL" id="PEZD01000022">
    <property type="protein sequence ID" value="PIS17363.1"/>
    <property type="molecule type" value="Genomic_DNA"/>
</dbReference>
<feature type="non-terminal residue" evidence="2">
    <location>
        <position position="138"/>
    </location>
</feature>
<dbReference type="SUPFAM" id="SSF143422">
    <property type="entry name" value="Transposase IS200-like"/>
    <property type="match status" value="1"/>
</dbReference>
<dbReference type="AlphaFoldDB" id="A0A2H0WXH6"/>
<reference evidence="3" key="1">
    <citation type="submission" date="2017-09" db="EMBL/GenBank/DDBJ databases">
        <title>Depth-based differentiation of microbial function through sediment-hosted aquifers and enrichment of novel symbionts in the deep terrestrial subsurface.</title>
        <authorList>
            <person name="Probst A.J."/>
            <person name="Ladd B."/>
            <person name="Jarett J.K."/>
            <person name="Geller-Mcgrath D.E."/>
            <person name="Sieber C.M.K."/>
            <person name="Emerson J.B."/>
            <person name="Anantharaman K."/>
            <person name="Thomas B.C."/>
            <person name="Malmstrom R."/>
            <person name="Stieglmeier M."/>
            <person name="Klingl A."/>
            <person name="Woyke T."/>
            <person name="Ryan C.M."/>
            <person name="Banfield J.F."/>
        </authorList>
    </citation>
    <scope>NUCLEOTIDE SEQUENCE [LARGE SCALE GENOMIC DNA]</scope>
</reference>
<dbReference type="InterPro" id="IPR036515">
    <property type="entry name" value="Transposase_17_sf"/>
</dbReference>
<gene>
    <name evidence="2" type="ORF">COT59_00900</name>
</gene>
<name>A0A2H0WXH6_9BACT</name>
<dbReference type="Proteomes" id="UP000229675">
    <property type="component" value="Unassembled WGS sequence"/>
</dbReference>
<dbReference type="Pfam" id="PF01797">
    <property type="entry name" value="Y1_Tnp"/>
    <property type="match status" value="1"/>
</dbReference>
<dbReference type="SMART" id="SM01321">
    <property type="entry name" value="Y1_Tnp"/>
    <property type="match status" value="1"/>
</dbReference>
<proteinExistence type="predicted"/>
<organism evidence="2 3">
    <name type="scientific">Candidatus Nealsonbacteria bacterium CG09_land_8_20_14_0_10_42_14</name>
    <dbReference type="NCBI Taxonomy" id="1974707"/>
    <lineage>
        <taxon>Bacteria</taxon>
        <taxon>Candidatus Nealsoniibacteriota</taxon>
    </lineage>
</organism>
<sequence length="138" mass="16655">MPRRKIQIANGEFYHLIKRGIEGREIFLDDEDRLRFLNSLLVFNDKLPTPWENRSFWYQRNPALLGKMNYNPKSPLLEIHNFTFMSDHFHLLVRQLLDGGVKLLMQKLGGYSYYFNKKYQRKGTLFQDRYKIIHISNE</sequence>
<protein>
    <recommendedName>
        <fullName evidence="1">Transposase IS200-like domain-containing protein</fullName>
    </recommendedName>
</protein>
<dbReference type="GO" id="GO:0004803">
    <property type="term" value="F:transposase activity"/>
    <property type="evidence" value="ECO:0007669"/>
    <property type="project" value="InterPro"/>
</dbReference>
<evidence type="ECO:0000259" key="1">
    <source>
        <dbReference type="SMART" id="SM01321"/>
    </source>
</evidence>
<evidence type="ECO:0000313" key="2">
    <source>
        <dbReference type="EMBL" id="PIS17363.1"/>
    </source>
</evidence>
<accession>A0A2H0WXH6</accession>
<dbReference type="InterPro" id="IPR002686">
    <property type="entry name" value="Transposase_17"/>
</dbReference>
<comment type="caution">
    <text evidence="2">The sequence shown here is derived from an EMBL/GenBank/DDBJ whole genome shotgun (WGS) entry which is preliminary data.</text>
</comment>